<sequence length="80" mass="9115">MTLTPEQFNKIALKKDLEKYATKDDLVEMKTEILTVLDGIAKKLDNMSQEATSNIVAHDRMNEKIDEHDVKINKLELAVS</sequence>
<dbReference type="Proteomes" id="UP000034137">
    <property type="component" value="Unassembled WGS sequence"/>
</dbReference>
<name>A0A0G0T719_9BACT</name>
<organism evidence="1 2">
    <name type="scientific">Candidatus Falkowbacteria bacterium GW2011_GWF2_39_8</name>
    <dbReference type="NCBI Taxonomy" id="1618642"/>
    <lineage>
        <taxon>Bacteria</taxon>
        <taxon>Candidatus Falkowiibacteriota</taxon>
    </lineage>
</organism>
<reference evidence="1 2" key="1">
    <citation type="journal article" date="2015" name="Nature">
        <title>rRNA introns, odd ribosomes, and small enigmatic genomes across a large radiation of phyla.</title>
        <authorList>
            <person name="Brown C.T."/>
            <person name="Hug L.A."/>
            <person name="Thomas B.C."/>
            <person name="Sharon I."/>
            <person name="Castelle C.J."/>
            <person name="Singh A."/>
            <person name="Wilkins M.J."/>
            <person name="Williams K.H."/>
            <person name="Banfield J.F."/>
        </authorList>
    </citation>
    <scope>NUCLEOTIDE SEQUENCE [LARGE SCALE GENOMIC DNA]</scope>
</reference>
<accession>A0A0G0T719</accession>
<evidence type="ECO:0000313" key="2">
    <source>
        <dbReference type="Proteomes" id="UP000034137"/>
    </source>
</evidence>
<dbReference type="AlphaFoldDB" id="A0A0G0T719"/>
<comment type="caution">
    <text evidence="1">The sequence shown here is derived from an EMBL/GenBank/DDBJ whole genome shotgun (WGS) entry which is preliminary data.</text>
</comment>
<dbReference type="EMBL" id="LBXO01000005">
    <property type="protein sequence ID" value="KKR33622.1"/>
    <property type="molecule type" value="Genomic_DNA"/>
</dbReference>
<gene>
    <name evidence="1" type="ORF">UT64_C0005G0002</name>
</gene>
<protein>
    <submittedName>
        <fullName evidence="1">Uncharacterized protein</fullName>
    </submittedName>
</protein>
<evidence type="ECO:0000313" key="1">
    <source>
        <dbReference type="EMBL" id="KKR33622.1"/>
    </source>
</evidence>
<proteinExistence type="predicted"/>